<reference evidence="1" key="2">
    <citation type="submission" date="2022-01" db="EMBL/GenBank/DDBJ databases">
        <authorList>
            <person name="Yamashiro T."/>
            <person name="Shiraishi A."/>
            <person name="Satake H."/>
            <person name="Nakayama K."/>
        </authorList>
    </citation>
    <scope>NUCLEOTIDE SEQUENCE</scope>
</reference>
<dbReference type="Proteomes" id="UP001151760">
    <property type="component" value="Unassembled WGS sequence"/>
</dbReference>
<gene>
    <name evidence="1" type="ORF">Tco_0952256</name>
</gene>
<protein>
    <recommendedName>
        <fullName evidence="3">Reverse transcriptase domain-containing protein</fullName>
    </recommendedName>
</protein>
<organism evidence="1 2">
    <name type="scientific">Tanacetum coccineum</name>
    <dbReference type="NCBI Taxonomy" id="301880"/>
    <lineage>
        <taxon>Eukaryota</taxon>
        <taxon>Viridiplantae</taxon>
        <taxon>Streptophyta</taxon>
        <taxon>Embryophyta</taxon>
        <taxon>Tracheophyta</taxon>
        <taxon>Spermatophyta</taxon>
        <taxon>Magnoliopsida</taxon>
        <taxon>eudicotyledons</taxon>
        <taxon>Gunneridae</taxon>
        <taxon>Pentapetalae</taxon>
        <taxon>asterids</taxon>
        <taxon>campanulids</taxon>
        <taxon>Asterales</taxon>
        <taxon>Asteraceae</taxon>
        <taxon>Asteroideae</taxon>
        <taxon>Anthemideae</taxon>
        <taxon>Anthemidinae</taxon>
        <taxon>Tanacetum</taxon>
    </lineage>
</organism>
<keyword evidence="2" id="KW-1185">Reference proteome</keyword>
<sequence>MSADSAVTYTSVHSEARSWSIPSENPYEVGLPSVVGAAHVLQNGSLQLVRAEIVVLRTRRRLALRVREPLWRLEHGVDTLEDTWLAVPRLWSMIVIYYVVAAANGFEAEAKAGLESATTAIGSGPRPAQTARECSYSEFLKCKPLDFKGTEGVVRLTRWFEKMESVFSISNCPAASQSKLAIALCKMMLLHCVIMPMLRTHYLLKQLMP</sequence>
<evidence type="ECO:0008006" key="3">
    <source>
        <dbReference type="Google" id="ProtNLM"/>
    </source>
</evidence>
<name>A0ABQ5DWE2_9ASTR</name>
<dbReference type="EMBL" id="BQNB010015738">
    <property type="protein sequence ID" value="GJT43541.1"/>
    <property type="molecule type" value="Genomic_DNA"/>
</dbReference>
<accession>A0ABQ5DWE2</accession>
<evidence type="ECO:0000313" key="1">
    <source>
        <dbReference type="EMBL" id="GJT43541.1"/>
    </source>
</evidence>
<evidence type="ECO:0000313" key="2">
    <source>
        <dbReference type="Proteomes" id="UP001151760"/>
    </source>
</evidence>
<comment type="caution">
    <text evidence="1">The sequence shown here is derived from an EMBL/GenBank/DDBJ whole genome shotgun (WGS) entry which is preliminary data.</text>
</comment>
<reference evidence="1" key="1">
    <citation type="journal article" date="2022" name="Int. J. Mol. Sci.">
        <title>Draft Genome of Tanacetum Coccineum: Genomic Comparison of Closely Related Tanacetum-Family Plants.</title>
        <authorList>
            <person name="Yamashiro T."/>
            <person name="Shiraishi A."/>
            <person name="Nakayama K."/>
            <person name="Satake H."/>
        </authorList>
    </citation>
    <scope>NUCLEOTIDE SEQUENCE</scope>
</reference>
<proteinExistence type="predicted"/>